<evidence type="ECO:0000256" key="2">
    <source>
        <dbReference type="ARBA" id="ARBA00022692"/>
    </source>
</evidence>
<comment type="caution">
    <text evidence="7">The sequence shown here is derived from an EMBL/GenBank/DDBJ whole genome shotgun (WGS) entry which is preliminary data.</text>
</comment>
<dbReference type="RefSeq" id="WP_378257350.1">
    <property type="nucleotide sequence ID" value="NZ_JBHSJV010000001.1"/>
</dbReference>
<feature type="domain" description="AprE-like beta-barrel" evidence="6">
    <location>
        <begin position="330"/>
        <end position="411"/>
    </location>
</feature>
<proteinExistence type="predicted"/>
<keyword evidence="8" id="KW-1185">Reference proteome</keyword>
<evidence type="ECO:0000256" key="1">
    <source>
        <dbReference type="ARBA" id="ARBA00004167"/>
    </source>
</evidence>
<dbReference type="InterPro" id="IPR058982">
    <property type="entry name" value="Beta-barrel_AprE"/>
</dbReference>
<reference evidence="8" key="1">
    <citation type="journal article" date="2019" name="Int. J. Syst. Evol. Microbiol.">
        <title>The Global Catalogue of Microorganisms (GCM) 10K type strain sequencing project: providing services to taxonomists for standard genome sequencing and annotation.</title>
        <authorList>
            <consortium name="The Broad Institute Genomics Platform"/>
            <consortium name="The Broad Institute Genome Sequencing Center for Infectious Disease"/>
            <person name="Wu L."/>
            <person name="Ma J."/>
        </authorList>
    </citation>
    <scope>NUCLEOTIDE SEQUENCE [LARGE SCALE GENOMIC DNA]</scope>
    <source>
        <strain evidence="8">KCTC 42423</strain>
    </source>
</reference>
<evidence type="ECO:0000313" key="8">
    <source>
        <dbReference type="Proteomes" id="UP001597459"/>
    </source>
</evidence>
<dbReference type="Pfam" id="PF26002">
    <property type="entry name" value="Beta-barrel_AprE"/>
    <property type="match status" value="1"/>
</dbReference>
<evidence type="ECO:0000256" key="4">
    <source>
        <dbReference type="ARBA" id="ARBA00023136"/>
    </source>
</evidence>
<comment type="subcellular location">
    <subcellularLocation>
        <location evidence="1">Membrane</location>
        <topology evidence="1">Single-pass membrane protein</topology>
    </subcellularLocation>
</comment>
<accession>A0ABW5N6F9</accession>
<keyword evidence="3 5" id="KW-1133">Transmembrane helix</keyword>
<evidence type="ECO:0000313" key="7">
    <source>
        <dbReference type="EMBL" id="MFD2590622.1"/>
    </source>
</evidence>
<dbReference type="PANTHER" id="PTHR30386:SF26">
    <property type="entry name" value="TRANSPORT PROTEIN COMB"/>
    <property type="match status" value="1"/>
</dbReference>
<gene>
    <name evidence="7" type="ORF">ACFSTE_07230</name>
</gene>
<name>A0ABW5N6F9_9FLAO</name>
<evidence type="ECO:0000259" key="6">
    <source>
        <dbReference type="Pfam" id="PF26002"/>
    </source>
</evidence>
<dbReference type="InterPro" id="IPR050739">
    <property type="entry name" value="MFP"/>
</dbReference>
<protein>
    <submittedName>
        <fullName evidence="7">HlyD family efflux transporter periplasmic adaptor subunit</fullName>
    </submittedName>
</protein>
<dbReference type="PANTHER" id="PTHR30386">
    <property type="entry name" value="MEMBRANE FUSION SUBUNIT OF EMRAB-TOLC MULTIDRUG EFFLUX PUMP"/>
    <property type="match status" value="1"/>
</dbReference>
<keyword evidence="2 5" id="KW-0812">Transmembrane</keyword>
<dbReference type="Gene3D" id="2.40.30.170">
    <property type="match status" value="1"/>
</dbReference>
<feature type="transmembrane region" description="Helical" evidence="5">
    <location>
        <begin position="26"/>
        <end position="48"/>
    </location>
</feature>
<keyword evidence="4 5" id="KW-0472">Membrane</keyword>
<dbReference type="EMBL" id="JBHULX010000004">
    <property type="protein sequence ID" value="MFD2590622.1"/>
    <property type="molecule type" value="Genomic_DNA"/>
</dbReference>
<sequence>MPQRNQHREIRSEEVQEILTHVPNWMILWGNTLLLILLLMILGISWLIKYPDIINTEVTITTSFPPEKIYARSSGQFDVLLAHEGDHVRKHQLLAVVENSASYKDVLLLKSVVDTIDMYRQDFSFPLDKLPPMLLGDIMTSYSQFENDYSDYILHKKLTPFAVEKTANSMSLLEAKGRLQIVLSQKELNKRELNFKKKDIQRSRTLFNKGVISAKEKEQKEIDLLQAERAYQSIQTSISQLREFIGTAEKNLEDTAIKKTQSDHTIRKKAIQSFLYLKKAITDWEKQYALQSSITGTVSFPSSWNTHQTIHTGDVVCSIIPEINTSYIGKVKAPPANSGKIQNGQKVLIQLTNYPADEFGELNGKVHAISQIPDEDGHYHIEVSLPKELKTTYGNHILFKPEMKGTAAIVTEDLRLIERFFYQIRNIIQ</sequence>
<evidence type="ECO:0000256" key="5">
    <source>
        <dbReference type="SAM" id="Phobius"/>
    </source>
</evidence>
<organism evidence="7 8">
    <name type="scientific">Aquimarina hainanensis</name>
    <dbReference type="NCBI Taxonomy" id="1578017"/>
    <lineage>
        <taxon>Bacteria</taxon>
        <taxon>Pseudomonadati</taxon>
        <taxon>Bacteroidota</taxon>
        <taxon>Flavobacteriia</taxon>
        <taxon>Flavobacteriales</taxon>
        <taxon>Flavobacteriaceae</taxon>
        <taxon>Aquimarina</taxon>
    </lineage>
</organism>
<evidence type="ECO:0000256" key="3">
    <source>
        <dbReference type="ARBA" id="ARBA00022989"/>
    </source>
</evidence>
<dbReference type="Proteomes" id="UP001597459">
    <property type="component" value="Unassembled WGS sequence"/>
</dbReference>